<proteinExistence type="predicted"/>
<keyword evidence="2" id="KW-1185">Reference proteome</keyword>
<sequence length="187" mass="20009">MYGLKALGYATVFSAMAFGAAAQGLHGDGAARGHGHGANGMGHDEVNMPGLRGENVTEAESLEMQVMFQNFTTLSRTVDNLSNGIRTVTTSSDPEVLVALTSHVAGMINRVETRDNPLVFIQSPTLDIFFERGDEITTEIEVTDAGIVVTQTADDPDLIEALHTHAAEVSDMASRGMMSVHERMMGQ</sequence>
<dbReference type="STRING" id="1397108.IMCC12053_2088"/>
<dbReference type="PATRIC" id="fig|1397108.4.peg.2140"/>
<dbReference type="Proteomes" id="UP000064920">
    <property type="component" value="Chromosome"/>
</dbReference>
<accession>A0A0N9ZK35</accession>
<dbReference type="EMBL" id="CP012023">
    <property type="protein sequence ID" value="ALI56035.1"/>
    <property type="molecule type" value="Genomic_DNA"/>
</dbReference>
<protein>
    <submittedName>
        <fullName evidence="1">Uncharacterized protein</fullName>
    </submittedName>
</protein>
<name>A0A0N9ZK35_9RHOB</name>
<dbReference type="KEGG" id="cmar:IMCC12053_2088"/>
<dbReference type="RefSeq" id="WP_236852415.1">
    <property type="nucleotide sequence ID" value="NZ_CP012023.1"/>
</dbReference>
<dbReference type="AlphaFoldDB" id="A0A0N9ZK35"/>
<reference evidence="1 2" key="1">
    <citation type="submission" date="2015-05" db="EMBL/GenBank/DDBJ databases">
        <authorList>
            <person name="Wang D.B."/>
            <person name="Wang M."/>
        </authorList>
    </citation>
    <scope>NUCLEOTIDE SEQUENCE [LARGE SCALE GENOMIC DNA]</scope>
    <source>
        <strain evidence="1 2">IMCC 12053</strain>
    </source>
</reference>
<gene>
    <name evidence="1" type="ORF">IMCC12053_2088</name>
</gene>
<evidence type="ECO:0000313" key="1">
    <source>
        <dbReference type="EMBL" id="ALI56035.1"/>
    </source>
</evidence>
<evidence type="ECO:0000313" key="2">
    <source>
        <dbReference type="Proteomes" id="UP000064920"/>
    </source>
</evidence>
<organism evidence="1 2">
    <name type="scientific">Celeribacter marinus</name>
    <dbReference type="NCBI Taxonomy" id="1397108"/>
    <lineage>
        <taxon>Bacteria</taxon>
        <taxon>Pseudomonadati</taxon>
        <taxon>Pseudomonadota</taxon>
        <taxon>Alphaproteobacteria</taxon>
        <taxon>Rhodobacterales</taxon>
        <taxon>Roseobacteraceae</taxon>
        <taxon>Celeribacter</taxon>
    </lineage>
</organism>